<keyword evidence="2" id="KW-1185">Reference proteome</keyword>
<reference evidence="1 2" key="1">
    <citation type="submission" date="2020-11" db="EMBL/GenBank/DDBJ databases">
        <title>Draft genome sequencing of a Lachnospiraceae strain isolated from anoxic soil subjected to BSD treatment.</title>
        <authorList>
            <person name="Uek A."/>
            <person name="Tonouchi A."/>
        </authorList>
    </citation>
    <scope>NUCLEOTIDE SEQUENCE [LARGE SCALE GENOMIC DNA]</scope>
    <source>
        <strain evidence="1 2">TB5</strain>
    </source>
</reference>
<gene>
    <name evidence="1" type="ORF">bsdtb5_00350</name>
</gene>
<evidence type="ECO:0000313" key="2">
    <source>
        <dbReference type="Proteomes" id="UP000595897"/>
    </source>
</evidence>
<dbReference type="PROSITE" id="PS51257">
    <property type="entry name" value="PROKAR_LIPOPROTEIN"/>
    <property type="match status" value="1"/>
</dbReference>
<name>A0A7R7EHB6_9FIRM</name>
<proteinExistence type="predicted"/>
<dbReference type="InterPro" id="IPR010281">
    <property type="entry name" value="DUF885"/>
</dbReference>
<dbReference type="EMBL" id="AP024169">
    <property type="protein sequence ID" value="BCN28740.1"/>
    <property type="molecule type" value="Genomic_DNA"/>
</dbReference>
<dbReference type="Proteomes" id="UP000595897">
    <property type="component" value="Chromosome"/>
</dbReference>
<dbReference type="PANTHER" id="PTHR33361:SF2">
    <property type="entry name" value="DUF885 DOMAIN-CONTAINING PROTEIN"/>
    <property type="match status" value="1"/>
</dbReference>
<evidence type="ECO:0000313" key="1">
    <source>
        <dbReference type="EMBL" id="BCN28740.1"/>
    </source>
</evidence>
<accession>A0A7R7EHB6</accession>
<dbReference type="PANTHER" id="PTHR33361">
    <property type="entry name" value="GLR0591 PROTEIN"/>
    <property type="match status" value="1"/>
</dbReference>
<sequence>MKTLKKRNLFILFFTAILTIMLLATGCNQKQINPKTREDFDAFTKEVFVDQVQSDSITLNYTLSKPEKYGIKNFTPTLGEYTLEENEENLVKYENYLKRLKDFDYDSLTKDQKLTYDILKESLSLNLNLGKYPLYSEILSPTIGFQAQLPVLYAEYNFYDKEDIDDYIKLLNCTDDYFKQIVAIEKEKSKQGLFMNDTAVKDIIDQCNTFIKDKKNNLLITVFNDKVSSFKGLTKDEIRNYKKANKDAVLTSVIPAYENLISELSKLKGTGKNAGGLCNFKNGKEYYKLLVQSETGSKKSISELTDLLEDTMNHNIAKMQAIVLVKPDALDAMEKVKYKLTDPKEIINYLKTAINKNYPALNDVNCTIKYVDKSLQDFLSPAFYLTPAIDNYADNSIYINKSEQFDQSTIFTTIAHEGYPGHLYQCVYFNEQNPAPIRSVLNFGGYTEGWATYVELDSYSLAGLDKSVASLLEKNMAATLCLYARVDIGVNYEGWTKKETGNFLLKVLNTDDDKTVNEFYKSVVEEPGNYLQYTIGYLEFNELRDKAKKQLGDRFVLKDFHEFLLKTGPAPFDVIDNRLDSWIDAQK</sequence>
<dbReference type="KEGG" id="ahb:bsdtb5_00350"/>
<dbReference type="AlphaFoldDB" id="A0A7R7EHB6"/>
<dbReference type="RefSeq" id="WP_271714052.1">
    <property type="nucleotide sequence ID" value="NZ_AP024169.1"/>
</dbReference>
<evidence type="ECO:0008006" key="3">
    <source>
        <dbReference type="Google" id="ProtNLM"/>
    </source>
</evidence>
<dbReference type="Pfam" id="PF05960">
    <property type="entry name" value="DUF885"/>
    <property type="match status" value="1"/>
</dbReference>
<organism evidence="1 2">
    <name type="scientific">Anaeromicropila herbilytica</name>
    <dbReference type="NCBI Taxonomy" id="2785025"/>
    <lineage>
        <taxon>Bacteria</taxon>
        <taxon>Bacillati</taxon>
        <taxon>Bacillota</taxon>
        <taxon>Clostridia</taxon>
        <taxon>Lachnospirales</taxon>
        <taxon>Lachnospiraceae</taxon>
        <taxon>Anaeromicropila</taxon>
    </lineage>
</organism>
<protein>
    <recommendedName>
        <fullName evidence="3">DUF885 domain-containing protein</fullName>
    </recommendedName>
</protein>